<evidence type="ECO:0000256" key="3">
    <source>
        <dbReference type="ARBA" id="ARBA00009516"/>
    </source>
</evidence>
<dbReference type="Gene3D" id="3.40.50.2020">
    <property type="match status" value="1"/>
</dbReference>
<gene>
    <name evidence="17" type="ordered locus">Belba_0480</name>
</gene>
<dbReference type="GO" id="GO:0004845">
    <property type="term" value="F:uracil phosphoribosyltransferase activity"/>
    <property type="evidence" value="ECO:0007669"/>
    <property type="project" value="UniProtKB-EC"/>
</dbReference>
<organism evidence="17 18">
    <name type="scientific">Belliella baltica (strain DSM 15883 / CIP 108006 / LMG 21964 / BA134)</name>
    <dbReference type="NCBI Taxonomy" id="866536"/>
    <lineage>
        <taxon>Bacteria</taxon>
        <taxon>Pseudomonadati</taxon>
        <taxon>Bacteroidota</taxon>
        <taxon>Cytophagia</taxon>
        <taxon>Cytophagales</taxon>
        <taxon>Cyclobacteriaceae</taxon>
        <taxon>Belliella</taxon>
    </lineage>
</organism>
<comment type="cofactor">
    <cofactor evidence="1">
        <name>Mg(2+)</name>
        <dbReference type="ChEBI" id="CHEBI:18420"/>
    </cofactor>
</comment>
<keyword evidence="15" id="KW-0472">Membrane</keyword>
<evidence type="ECO:0000256" key="15">
    <source>
        <dbReference type="SAM" id="Phobius"/>
    </source>
</evidence>
<evidence type="ECO:0000313" key="17">
    <source>
        <dbReference type="EMBL" id="AFL83139.1"/>
    </source>
</evidence>
<feature type="transmembrane region" description="Helical" evidence="15">
    <location>
        <begin position="6"/>
        <end position="23"/>
    </location>
</feature>
<keyword evidence="15" id="KW-1133">Transmembrane helix</keyword>
<protein>
    <recommendedName>
        <fullName evidence="13">Uracil phosphoribosyltransferase</fullName>
        <ecNumber evidence="4">2.4.2.9</ecNumber>
    </recommendedName>
    <alternativeName>
        <fullName evidence="10">UMP pyrophosphorylase</fullName>
    </alternativeName>
    <alternativeName>
        <fullName evidence="14">UPRTase</fullName>
    </alternativeName>
</protein>
<feature type="domain" description="Phosphoribosyltransferase" evidence="16">
    <location>
        <begin position="27"/>
        <end position="231"/>
    </location>
</feature>
<keyword evidence="8" id="KW-0547">Nucleotide-binding</keyword>
<comment type="pathway">
    <text evidence="2">Pyrimidine metabolism; UMP biosynthesis via salvage pathway; UMP from uracil: step 1/1.</text>
</comment>
<dbReference type="CDD" id="cd06223">
    <property type="entry name" value="PRTases_typeI"/>
    <property type="match status" value="1"/>
</dbReference>
<evidence type="ECO:0000256" key="10">
    <source>
        <dbReference type="ARBA" id="ARBA00031082"/>
    </source>
</evidence>
<dbReference type="EMBL" id="CP003281">
    <property type="protein sequence ID" value="AFL83139.1"/>
    <property type="molecule type" value="Genomic_DNA"/>
</dbReference>
<keyword evidence="5" id="KW-0021">Allosteric enzyme</keyword>
<dbReference type="KEGG" id="bbd:Belba_0480"/>
<name>I3Z1M1_BELBD</name>
<keyword evidence="6 17" id="KW-0328">Glycosyltransferase</keyword>
<comment type="function">
    <text evidence="12">Catalyzes the conversion of uracil and 5-phospho-alpha-D-ribose 1-diphosphate (PRPP) to UMP and diphosphate.</text>
</comment>
<evidence type="ECO:0000256" key="11">
    <source>
        <dbReference type="ARBA" id="ARBA00052919"/>
    </source>
</evidence>
<dbReference type="Pfam" id="PF14681">
    <property type="entry name" value="UPRTase"/>
    <property type="match status" value="1"/>
</dbReference>
<keyword evidence="7 17" id="KW-0808">Transferase</keyword>
<dbReference type="AlphaFoldDB" id="I3Z1M1"/>
<dbReference type="SUPFAM" id="SSF53271">
    <property type="entry name" value="PRTase-like"/>
    <property type="match status" value="1"/>
</dbReference>
<dbReference type="PANTHER" id="PTHR11608">
    <property type="entry name" value="BIFUNCTIONAL PROTEIN PYRR"/>
    <property type="match status" value="1"/>
</dbReference>
<dbReference type="NCBIfam" id="NF001097">
    <property type="entry name" value="PRK00129.1"/>
    <property type="match status" value="1"/>
</dbReference>
<evidence type="ECO:0000313" key="18">
    <source>
        <dbReference type="Proteomes" id="UP000006050"/>
    </source>
</evidence>
<evidence type="ECO:0000256" key="2">
    <source>
        <dbReference type="ARBA" id="ARBA00005180"/>
    </source>
</evidence>
<evidence type="ECO:0000256" key="13">
    <source>
        <dbReference type="ARBA" id="ARBA00072146"/>
    </source>
</evidence>
<dbReference type="PANTHER" id="PTHR11608:SF0">
    <property type="entry name" value="BIFUNCTIONAL PROTEIN PYRR"/>
    <property type="match status" value="1"/>
</dbReference>
<dbReference type="InterPro" id="IPR050137">
    <property type="entry name" value="PyrR_bifunctional"/>
</dbReference>
<evidence type="ECO:0000256" key="12">
    <source>
        <dbReference type="ARBA" id="ARBA00056901"/>
    </source>
</evidence>
<evidence type="ECO:0000256" key="4">
    <source>
        <dbReference type="ARBA" id="ARBA00011894"/>
    </source>
</evidence>
<evidence type="ECO:0000259" key="16">
    <source>
        <dbReference type="Pfam" id="PF14681"/>
    </source>
</evidence>
<evidence type="ECO:0000256" key="9">
    <source>
        <dbReference type="ARBA" id="ARBA00023134"/>
    </source>
</evidence>
<comment type="similarity">
    <text evidence="3">Belongs to the UPRTase family.</text>
</comment>
<evidence type="ECO:0000256" key="14">
    <source>
        <dbReference type="ARBA" id="ARBA00079807"/>
    </source>
</evidence>
<evidence type="ECO:0000256" key="1">
    <source>
        <dbReference type="ARBA" id="ARBA00001946"/>
    </source>
</evidence>
<evidence type="ECO:0000256" key="8">
    <source>
        <dbReference type="ARBA" id="ARBA00022741"/>
    </source>
</evidence>
<dbReference type="InterPro" id="IPR029057">
    <property type="entry name" value="PRTase-like"/>
</dbReference>
<keyword evidence="18" id="KW-1185">Reference proteome</keyword>
<sequence>MKTRSLRIGFFLYLITYVMFILSENNSIANNFLSEIRDVSIHQDRLRFRKNLERLGEIMAYEISKTLEFEESEIRTPLQNTKVNTIQNHPILISILRAALPFYQGFSNFFDHASSGFIGAYRAKETSSLHEVNIDLDYLATPALDGKELILIDPMLATGKSFIKSVEALLQNGTPKMIHLASIIAAPEGINYIKESMSIPFKIWTCALDEKLNSKSYIIPGLGDAGDLAFGEKL</sequence>
<dbReference type="PATRIC" id="fig|866536.3.peg.496"/>
<keyword evidence="15" id="KW-0812">Transmembrane</keyword>
<dbReference type="FunFam" id="3.40.50.2020:FF:000023">
    <property type="entry name" value="Probable uracil phosphoribosyltransferase"/>
    <property type="match status" value="1"/>
</dbReference>
<accession>I3Z1M1</accession>
<dbReference type="GO" id="GO:0005525">
    <property type="term" value="F:GTP binding"/>
    <property type="evidence" value="ECO:0007669"/>
    <property type="project" value="UniProtKB-KW"/>
</dbReference>
<evidence type="ECO:0000256" key="5">
    <source>
        <dbReference type="ARBA" id="ARBA00022533"/>
    </source>
</evidence>
<reference evidence="18" key="1">
    <citation type="submission" date="2012-06" db="EMBL/GenBank/DDBJ databases">
        <title>The complete genome of Belliella baltica DSM 15883.</title>
        <authorList>
            <person name="Lucas S."/>
            <person name="Copeland A."/>
            <person name="Lapidus A."/>
            <person name="Goodwin L."/>
            <person name="Pitluck S."/>
            <person name="Peters L."/>
            <person name="Mikhailova N."/>
            <person name="Davenport K."/>
            <person name="Kyrpides N."/>
            <person name="Mavromatis K."/>
            <person name="Pagani I."/>
            <person name="Ivanova N."/>
            <person name="Ovchinnikova G."/>
            <person name="Zeytun A."/>
            <person name="Detter J.C."/>
            <person name="Han C."/>
            <person name="Land M."/>
            <person name="Hauser L."/>
            <person name="Markowitz V."/>
            <person name="Cheng J.-F."/>
            <person name="Hugenholtz P."/>
            <person name="Woyke T."/>
            <person name="Wu D."/>
            <person name="Tindall B."/>
            <person name="Pomrenke H."/>
            <person name="Brambilla E."/>
            <person name="Klenk H.-P."/>
            <person name="Eisen J.A."/>
        </authorList>
    </citation>
    <scope>NUCLEOTIDE SEQUENCE [LARGE SCALE GENOMIC DNA]</scope>
    <source>
        <strain evidence="18">DSM 15883 / CIP 108006 / LMG 21964 / BA134</strain>
    </source>
</reference>
<evidence type="ECO:0000256" key="6">
    <source>
        <dbReference type="ARBA" id="ARBA00022676"/>
    </source>
</evidence>
<dbReference type="STRING" id="866536.Belba_0480"/>
<dbReference type="eggNOG" id="COG0035">
    <property type="taxonomic scope" value="Bacteria"/>
</dbReference>
<dbReference type="EC" id="2.4.2.9" evidence="4"/>
<keyword evidence="9" id="KW-0342">GTP-binding</keyword>
<proteinExistence type="inferred from homology"/>
<dbReference type="HOGENOM" id="CLU_067096_2_0_10"/>
<dbReference type="Proteomes" id="UP000006050">
    <property type="component" value="Chromosome"/>
</dbReference>
<comment type="catalytic activity">
    <reaction evidence="11">
        <text>UMP + diphosphate = 5-phospho-alpha-D-ribose 1-diphosphate + uracil</text>
        <dbReference type="Rhea" id="RHEA:13017"/>
        <dbReference type="ChEBI" id="CHEBI:17568"/>
        <dbReference type="ChEBI" id="CHEBI:33019"/>
        <dbReference type="ChEBI" id="CHEBI:57865"/>
        <dbReference type="ChEBI" id="CHEBI:58017"/>
        <dbReference type="EC" id="2.4.2.9"/>
    </reaction>
</comment>
<evidence type="ECO:0000256" key="7">
    <source>
        <dbReference type="ARBA" id="ARBA00022679"/>
    </source>
</evidence>
<dbReference type="InterPro" id="IPR000836">
    <property type="entry name" value="PRTase_dom"/>
</dbReference>